<dbReference type="PROSITE" id="PS50928">
    <property type="entry name" value="ABC_TM1"/>
    <property type="match status" value="1"/>
</dbReference>
<evidence type="ECO:0000256" key="2">
    <source>
        <dbReference type="ARBA" id="ARBA00022448"/>
    </source>
</evidence>
<feature type="transmembrane region" description="Helical" evidence="7">
    <location>
        <begin position="266"/>
        <end position="287"/>
    </location>
</feature>
<name>A0A1A8TPD1_9GAMM</name>
<dbReference type="OrthoDB" id="8417460at2"/>
<dbReference type="SUPFAM" id="SSF160964">
    <property type="entry name" value="MalF N-terminal region-like"/>
    <property type="match status" value="1"/>
</dbReference>
<evidence type="ECO:0000256" key="6">
    <source>
        <dbReference type="ARBA" id="ARBA00023136"/>
    </source>
</evidence>
<organism evidence="9 10">
    <name type="scientific">Marinomonas spartinae</name>
    <dbReference type="NCBI Taxonomy" id="1792290"/>
    <lineage>
        <taxon>Bacteria</taxon>
        <taxon>Pseudomonadati</taxon>
        <taxon>Pseudomonadota</taxon>
        <taxon>Gammaproteobacteria</taxon>
        <taxon>Oceanospirillales</taxon>
        <taxon>Oceanospirillaceae</taxon>
        <taxon>Marinomonas</taxon>
    </lineage>
</organism>
<feature type="transmembrane region" description="Helical" evidence="7">
    <location>
        <begin position="12"/>
        <end position="39"/>
    </location>
</feature>
<evidence type="ECO:0000313" key="10">
    <source>
        <dbReference type="Proteomes" id="UP000092544"/>
    </source>
</evidence>
<evidence type="ECO:0000313" key="9">
    <source>
        <dbReference type="EMBL" id="SBS36078.1"/>
    </source>
</evidence>
<comment type="subcellular location">
    <subcellularLocation>
        <location evidence="1 7">Cell membrane</location>
        <topology evidence="1 7">Multi-pass membrane protein</topology>
    </subcellularLocation>
</comment>
<feature type="domain" description="ABC transmembrane type-1" evidence="8">
    <location>
        <begin position="72"/>
        <end position="284"/>
    </location>
</feature>
<evidence type="ECO:0000256" key="5">
    <source>
        <dbReference type="ARBA" id="ARBA00022989"/>
    </source>
</evidence>
<proteinExistence type="inferred from homology"/>
<dbReference type="AlphaFoldDB" id="A0A1A8TPD1"/>
<evidence type="ECO:0000256" key="3">
    <source>
        <dbReference type="ARBA" id="ARBA00022475"/>
    </source>
</evidence>
<dbReference type="CDD" id="cd06261">
    <property type="entry name" value="TM_PBP2"/>
    <property type="match status" value="1"/>
</dbReference>
<evidence type="ECO:0000256" key="1">
    <source>
        <dbReference type="ARBA" id="ARBA00004651"/>
    </source>
</evidence>
<dbReference type="GO" id="GO:0055085">
    <property type="term" value="P:transmembrane transport"/>
    <property type="evidence" value="ECO:0007669"/>
    <property type="project" value="InterPro"/>
</dbReference>
<comment type="similarity">
    <text evidence="7">Belongs to the binding-protein-dependent transport system permease family.</text>
</comment>
<evidence type="ECO:0000259" key="8">
    <source>
        <dbReference type="PROSITE" id="PS50928"/>
    </source>
</evidence>
<dbReference type="Gene3D" id="1.10.3720.10">
    <property type="entry name" value="MetI-like"/>
    <property type="match status" value="1"/>
</dbReference>
<dbReference type="GO" id="GO:0005886">
    <property type="term" value="C:plasma membrane"/>
    <property type="evidence" value="ECO:0007669"/>
    <property type="project" value="UniProtKB-SubCell"/>
</dbReference>
<accession>A0A1A8TPD1</accession>
<dbReference type="InterPro" id="IPR035906">
    <property type="entry name" value="MetI-like_sf"/>
</dbReference>
<feature type="transmembrane region" description="Helical" evidence="7">
    <location>
        <begin position="204"/>
        <end position="225"/>
    </location>
</feature>
<keyword evidence="4 7" id="KW-0812">Transmembrane</keyword>
<dbReference type="InterPro" id="IPR000515">
    <property type="entry name" value="MetI-like"/>
</dbReference>
<gene>
    <name evidence="9" type="primary">ugpA_3</name>
    <name evidence="9" type="ORF">MSP8886_03569</name>
</gene>
<feature type="transmembrane region" description="Helical" evidence="7">
    <location>
        <begin position="76"/>
        <end position="97"/>
    </location>
</feature>
<dbReference type="RefSeq" id="WP_067018915.1">
    <property type="nucleotide sequence ID" value="NZ_FLOB01000011.1"/>
</dbReference>
<dbReference type="STRING" id="1792290.MSP8886_03569"/>
<dbReference type="EMBL" id="FLOB01000011">
    <property type="protein sequence ID" value="SBS36078.1"/>
    <property type="molecule type" value="Genomic_DNA"/>
</dbReference>
<keyword evidence="3" id="KW-1003">Cell membrane</keyword>
<keyword evidence="10" id="KW-1185">Reference proteome</keyword>
<dbReference type="SUPFAM" id="SSF161098">
    <property type="entry name" value="MetI-like"/>
    <property type="match status" value="1"/>
</dbReference>
<keyword evidence="2 7" id="KW-0813">Transport</keyword>
<dbReference type="PANTHER" id="PTHR30193">
    <property type="entry name" value="ABC TRANSPORTER PERMEASE PROTEIN"/>
    <property type="match status" value="1"/>
</dbReference>
<feature type="transmembrane region" description="Helical" evidence="7">
    <location>
        <begin position="109"/>
        <end position="129"/>
    </location>
</feature>
<keyword evidence="5 7" id="KW-1133">Transmembrane helix</keyword>
<dbReference type="InterPro" id="IPR051393">
    <property type="entry name" value="ABC_transporter_permease"/>
</dbReference>
<dbReference type="PANTHER" id="PTHR30193:SF37">
    <property type="entry name" value="INNER MEMBRANE ABC TRANSPORTER PERMEASE PROTEIN YCJO"/>
    <property type="match status" value="1"/>
</dbReference>
<protein>
    <submittedName>
        <fullName evidence="9">sn-glycerol-3-phosphate transport system permease protein UgpA</fullName>
    </submittedName>
</protein>
<reference evidence="9 10" key="1">
    <citation type="submission" date="2016-06" db="EMBL/GenBank/DDBJ databases">
        <authorList>
            <person name="Kjaerup R.B."/>
            <person name="Dalgaard T.S."/>
            <person name="Juul-Madsen H.R."/>
        </authorList>
    </citation>
    <scope>NUCLEOTIDE SEQUENCE [LARGE SCALE GENOMIC DNA]</scope>
    <source>
        <strain evidence="9 10">CECT 8886</strain>
    </source>
</reference>
<dbReference type="Proteomes" id="UP000092544">
    <property type="component" value="Unassembled WGS sequence"/>
</dbReference>
<dbReference type="Pfam" id="PF00528">
    <property type="entry name" value="BPD_transp_1"/>
    <property type="match status" value="1"/>
</dbReference>
<keyword evidence="6 7" id="KW-0472">Membrane</keyword>
<evidence type="ECO:0000256" key="4">
    <source>
        <dbReference type="ARBA" id="ARBA00022692"/>
    </source>
</evidence>
<sequence length="294" mass="33504">MLSVNNKMKQYWQLLFFLSPLLLPLLLFWVLPFICSIYISFTDWDYISPTYDWVGMDNYRYMLDDSQFLQALNNTLVFSLAVVIPTVAIGLGFALLLQKRFAGSSFFRAIIFSPWITPTVAVSIVWSWVFDSKHGLANELLGLIGVPSVSWFEHGNTAMFVVVLVTIWQAVGWTMLFFISALNKIPSSIYEASLIDGCSAWTRFLKITLPLVSPTTFFLLIVNIINAIQAFDQFQILTQGGPGGETRTLLYWFYQLAFQQYDMGSATATAVIIFLITAFLTSLNVWIGKRWVYY</sequence>
<evidence type="ECO:0000256" key="7">
    <source>
        <dbReference type="RuleBase" id="RU363032"/>
    </source>
</evidence>
<feature type="transmembrane region" description="Helical" evidence="7">
    <location>
        <begin position="158"/>
        <end position="183"/>
    </location>
</feature>